<dbReference type="InterPro" id="IPR043129">
    <property type="entry name" value="ATPase_NBD"/>
</dbReference>
<dbReference type="GO" id="GO:0008360">
    <property type="term" value="P:regulation of cell shape"/>
    <property type="evidence" value="ECO:0007669"/>
    <property type="project" value="UniProtKB-UniRule"/>
</dbReference>
<dbReference type="InterPro" id="IPR056546">
    <property type="entry name" value="MreB_MamK-like"/>
</dbReference>
<evidence type="ECO:0000313" key="7">
    <source>
        <dbReference type="EMBL" id="OGD66819.1"/>
    </source>
</evidence>
<dbReference type="EMBL" id="MFAE01000014">
    <property type="protein sequence ID" value="OGD66819.1"/>
    <property type="molecule type" value="Genomic_DNA"/>
</dbReference>
<keyword evidence="2 6" id="KW-0547">Nucleotide-binding</keyword>
<name>A0A1F5EHB5_9BACT</name>
<keyword evidence="4 6" id="KW-0133">Cell shape</keyword>
<comment type="subunit">
    <text evidence="6">Forms polymers.</text>
</comment>
<gene>
    <name evidence="6" type="primary">mreB</name>
    <name evidence="7" type="ORF">A2442_01190</name>
</gene>
<comment type="similarity">
    <text evidence="5 6">Belongs to the FtsA/MreB family.</text>
</comment>
<comment type="function">
    <text evidence="6">Forms membrane-associated dynamic filaments that are essential for cell shape determination. Acts by regulating cell wall synthesis and cell elongation, and thus cell shape. A feedback loop between cell geometry and MreB localization may maintain elongated cell shape by targeting cell wall growth to regions of negative cell wall curvature.</text>
</comment>
<evidence type="ECO:0000256" key="2">
    <source>
        <dbReference type="ARBA" id="ARBA00022741"/>
    </source>
</evidence>
<dbReference type="Proteomes" id="UP000179003">
    <property type="component" value="Unassembled WGS sequence"/>
</dbReference>
<sequence length="360" mass="38998">MEWLNKLTEKGKKKVDEMFSNDIGIDLGTANTLVYRRGKGIILDEPSVVAINQKTGRVVAVGIQAKKMLGRTPAYITAVRPLVDGVISDFEVTEEMISYLINKAMKDTNKLIGPRVLVGVPSGITNVETRAVRDAAKNAGAREVHIIEEPLAAAIGHRLPVHEPVGSVIVDMGGGTTDIAVISLGGIVNSKNLRIAGDTLNQDIIFYMRDEYKMLIGEKTAENLKIAIGSLDPKDKKEEFLARGRDLITGLPKEIVVTNTDIRIAIGPSIDVILDAVKEVLETTPPEIVADIIHKGIFLAGGGALIKGFDSLLSKYVDVPVYIVDDPLTAVARGTGTVLENFEEYREILIQNDDELPLKG</sequence>
<comment type="caution">
    <text evidence="7">The sequence shown here is derived from an EMBL/GenBank/DDBJ whole genome shotgun (WGS) entry which is preliminary data.</text>
</comment>
<feature type="binding site" evidence="6">
    <location>
        <begin position="222"/>
        <end position="225"/>
    </location>
    <ligand>
        <name>ATP</name>
        <dbReference type="ChEBI" id="CHEBI:30616"/>
    </ligand>
</feature>
<dbReference type="NCBIfam" id="NF010539">
    <property type="entry name" value="PRK13927.1"/>
    <property type="match status" value="1"/>
</dbReference>
<protein>
    <recommendedName>
        <fullName evidence="6">Cell shape-determining protein MreB</fullName>
    </recommendedName>
</protein>
<organism evidence="7 8">
    <name type="scientific">Candidatus Campbellbacteria bacterium RIFOXYC2_FULL_35_25</name>
    <dbReference type="NCBI Taxonomy" id="1797582"/>
    <lineage>
        <taxon>Bacteria</taxon>
        <taxon>Candidatus Campbelliibacteriota</taxon>
    </lineage>
</organism>
<accession>A0A1F5EHB5</accession>
<dbReference type="GO" id="GO:0005737">
    <property type="term" value="C:cytoplasm"/>
    <property type="evidence" value="ECO:0007669"/>
    <property type="project" value="UniProtKB-SubCell"/>
</dbReference>
<evidence type="ECO:0000256" key="5">
    <source>
        <dbReference type="ARBA" id="ARBA00023458"/>
    </source>
</evidence>
<dbReference type="GO" id="GO:0000902">
    <property type="term" value="P:cell morphogenesis"/>
    <property type="evidence" value="ECO:0007669"/>
    <property type="project" value="InterPro"/>
</dbReference>
<dbReference type="Pfam" id="PF06723">
    <property type="entry name" value="MreB_Mbl"/>
    <property type="match status" value="1"/>
</dbReference>
<feature type="binding site" evidence="6">
    <location>
        <begin position="302"/>
        <end position="305"/>
    </location>
    <ligand>
        <name>ATP</name>
        <dbReference type="ChEBI" id="CHEBI:30616"/>
    </ligand>
</feature>
<dbReference type="Gene3D" id="3.30.420.40">
    <property type="match status" value="3"/>
</dbReference>
<feature type="binding site" evidence="6">
    <location>
        <begin position="29"/>
        <end position="31"/>
    </location>
    <ligand>
        <name>ATP</name>
        <dbReference type="ChEBI" id="CHEBI:30616"/>
    </ligand>
</feature>
<dbReference type="STRING" id="1797582.A2442_01190"/>
<proteinExistence type="inferred from homology"/>
<evidence type="ECO:0000256" key="1">
    <source>
        <dbReference type="ARBA" id="ARBA00022490"/>
    </source>
</evidence>
<feature type="binding site" evidence="6">
    <location>
        <begin position="174"/>
        <end position="176"/>
    </location>
    <ligand>
        <name>ATP</name>
        <dbReference type="ChEBI" id="CHEBI:30616"/>
    </ligand>
</feature>
<evidence type="ECO:0000256" key="6">
    <source>
        <dbReference type="HAMAP-Rule" id="MF_02207"/>
    </source>
</evidence>
<dbReference type="NCBIfam" id="TIGR00904">
    <property type="entry name" value="mreB"/>
    <property type="match status" value="1"/>
</dbReference>
<keyword evidence="1 6" id="KW-0963">Cytoplasm</keyword>
<dbReference type="HAMAP" id="MF_02207">
    <property type="entry name" value="MreB"/>
    <property type="match status" value="1"/>
</dbReference>
<evidence type="ECO:0000256" key="4">
    <source>
        <dbReference type="ARBA" id="ARBA00022960"/>
    </source>
</evidence>
<dbReference type="PRINTS" id="PR01652">
    <property type="entry name" value="SHAPEPROTEIN"/>
</dbReference>
<dbReference type="GO" id="GO:0005524">
    <property type="term" value="F:ATP binding"/>
    <property type="evidence" value="ECO:0007669"/>
    <property type="project" value="UniProtKB-KW"/>
</dbReference>
<dbReference type="AlphaFoldDB" id="A0A1F5EHB5"/>
<reference evidence="7 8" key="1">
    <citation type="journal article" date="2016" name="Nat. Commun.">
        <title>Thousands of microbial genomes shed light on interconnected biogeochemical processes in an aquifer system.</title>
        <authorList>
            <person name="Anantharaman K."/>
            <person name="Brown C.T."/>
            <person name="Hug L.A."/>
            <person name="Sharon I."/>
            <person name="Castelle C.J."/>
            <person name="Probst A.J."/>
            <person name="Thomas B.C."/>
            <person name="Singh A."/>
            <person name="Wilkins M.J."/>
            <person name="Karaoz U."/>
            <person name="Brodie E.L."/>
            <person name="Williams K.H."/>
            <person name="Hubbard S.S."/>
            <person name="Banfield J.F."/>
        </authorList>
    </citation>
    <scope>NUCLEOTIDE SEQUENCE [LARGE SCALE GENOMIC DNA]</scope>
</reference>
<evidence type="ECO:0000313" key="8">
    <source>
        <dbReference type="Proteomes" id="UP000179003"/>
    </source>
</evidence>
<dbReference type="CDD" id="cd10225">
    <property type="entry name" value="ASKHA_NBD_MreB-like"/>
    <property type="match status" value="1"/>
</dbReference>
<dbReference type="PANTHER" id="PTHR42749">
    <property type="entry name" value="CELL SHAPE-DETERMINING PROTEIN MREB"/>
    <property type="match status" value="1"/>
</dbReference>
<keyword evidence="3 6" id="KW-0067">ATP-binding</keyword>
<dbReference type="InterPro" id="IPR004753">
    <property type="entry name" value="MreB"/>
</dbReference>
<dbReference type="SUPFAM" id="SSF53067">
    <property type="entry name" value="Actin-like ATPase domain"/>
    <property type="match status" value="2"/>
</dbReference>
<dbReference type="PANTHER" id="PTHR42749:SF1">
    <property type="entry name" value="CELL SHAPE-DETERMINING PROTEIN MREB"/>
    <property type="match status" value="1"/>
</dbReference>
<evidence type="ECO:0000256" key="3">
    <source>
        <dbReference type="ARBA" id="ARBA00022840"/>
    </source>
</evidence>
<comment type="subcellular location">
    <subcellularLocation>
        <location evidence="6">Cytoplasm</location>
    </subcellularLocation>
    <text evidence="6">Membrane-associated.</text>
</comment>